<dbReference type="EMBL" id="GAKP01017306">
    <property type="protein sequence ID" value="JAC41646.1"/>
    <property type="molecule type" value="Transcribed_RNA"/>
</dbReference>
<evidence type="ECO:0000256" key="15">
    <source>
        <dbReference type="ARBA" id="ARBA00023157"/>
    </source>
</evidence>
<protein>
    <recommendedName>
        <fullName evidence="18">Glycoprotein-N-acetylgalactosamine 3-beta-galactosyltransferase 1</fullName>
        <ecNumber evidence="6">2.4.1.122</ecNumber>
    </recommendedName>
    <alternativeName>
        <fullName evidence="20">Core 1 O-glycan T-synthase</fullName>
    </alternativeName>
    <alternativeName>
        <fullName evidence="21">Core 1 UDP-galactose:N-acetylgalactosamine-alpha-R beta 1,3-galactosyltransferase 1</fullName>
    </alternativeName>
    <alternativeName>
        <fullName evidence="19">Core 1 beta1,3-galactosyltransferase 1</fullName>
    </alternativeName>
</protein>
<dbReference type="OrthoDB" id="414175at2759"/>
<evidence type="ECO:0000256" key="9">
    <source>
        <dbReference type="ARBA" id="ARBA00022692"/>
    </source>
</evidence>
<keyword evidence="9" id="KW-0812">Transmembrane</keyword>
<reference evidence="25" key="1">
    <citation type="journal article" date="2014" name="BMC Genomics">
        <title>Characterizing the developmental transcriptome of the oriental fruit fly, Bactrocera dorsalis (Diptera: Tephritidae) through comparative genomic analysis with Drosophila melanogaster utilizing modENCODE datasets.</title>
        <authorList>
            <person name="Geib S.M."/>
            <person name="Calla B."/>
            <person name="Hall B."/>
            <person name="Hou S."/>
            <person name="Manoukis N.C."/>
        </authorList>
    </citation>
    <scope>NUCLEOTIDE SEQUENCE</scope>
    <source>
        <strain evidence="25">Punador</strain>
    </source>
</reference>
<feature type="signal peptide" evidence="23">
    <location>
        <begin position="1"/>
        <end position="27"/>
    </location>
</feature>
<dbReference type="UniPathway" id="UPA00378"/>
<comment type="similarity">
    <text evidence="4">Belongs to the glycosyltransferase 31 family. Beta3-Gal-T subfamily.</text>
</comment>
<keyword evidence="16" id="KW-0325">Glycoprotein</keyword>
<name>A0A034VHR0_BACDO</name>
<dbReference type="Gene3D" id="3.90.550.50">
    <property type="match status" value="1"/>
</dbReference>
<organism evidence="25">
    <name type="scientific">Bactrocera dorsalis</name>
    <name type="common">Oriental fruit fly</name>
    <name type="synonym">Dacus dorsalis</name>
    <dbReference type="NCBI Taxonomy" id="27457"/>
    <lineage>
        <taxon>Eukaryota</taxon>
        <taxon>Metazoa</taxon>
        <taxon>Ecdysozoa</taxon>
        <taxon>Arthropoda</taxon>
        <taxon>Hexapoda</taxon>
        <taxon>Insecta</taxon>
        <taxon>Pterygota</taxon>
        <taxon>Neoptera</taxon>
        <taxon>Endopterygota</taxon>
        <taxon>Diptera</taxon>
        <taxon>Brachycera</taxon>
        <taxon>Muscomorpha</taxon>
        <taxon>Tephritoidea</taxon>
        <taxon>Tephritidae</taxon>
        <taxon>Bactrocera</taxon>
        <taxon>Bactrocera</taxon>
    </lineage>
</organism>
<dbReference type="GO" id="GO:0030145">
    <property type="term" value="F:manganese ion binding"/>
    <property type="evidence" value="ECO:0007669"/>
    <property type="project" value="UniProtKB-ARBA"/>
</dbReference>
<evidence type="ECO:0000256" key="17">
    <source>
        <dbReference type="ARBA" id="ARBA00023211"/>
    </source>
</evidence>
<evidence type="ECO:0000256" key="4">
    <source>
        <dbReference type="ARBA" id="ARBA00006462"/>
    </source>
</evidence>
<evidence type="ECO:0000256" key="18">
    <source>
        <dbReference type="ARBA" id="ARBA00040898"/>
    </source>
</evidence>
<dbReference type="InterPro" id="IPR003378">
    <property type="entry name" value="Fringe-like_glycosylTrfase"/>
</dbReference>
<keyword evidence="12" id="KW-0735">Signal-anchor</keyword>
<evidence type="ECO:0000256" key="22">
    <source>
        <dbReference type="ARBA" id="ARBA00059245"/>
    </source>
</evidence>
<evidence type="ECO:0000256" key="3">
    <source>
        <dbReference type="ARBA" id="ARBA00004922"/>
    </source>
</evidence>
<evidence type="ECO:0000256" key="1">
    <source>
        <dbReference type="ARBA" id="ARBA00001936"/>
    </source>
</evidence>
<evidence type="ECO:0000256" key="21">
    <source>
        <dbReference type="ARBA" id="ARBA00043065"/>
    </source>
</evidence>
<evidence type="ECO:0000313" key="25">
    <source>
        <dbReference type="EMBL" id="JAC41647.1"/>
    </source>
</evidence>
<evidence type="ECO:0000256" key="13">
    <source>
        <dbReference type="ARBA" id="ARBA00022989"/>
    </source>
</evidence>
<dbReference type="PANTHER" id="PTHR23033:SF14">
    <property type="entry name" value="GLYCOPROTEIN-N-ACETYLGALACTOSAMINE 3-BETA-GALACTOSYLTRANSFERASE 1-RELATED"/>
    <property type="match status" value="1"/>
</dbReference>
<evidence type="ECO:0000256" key="2">
    <source>
        <dbReference type="ARBA" id="ARBA00004606"/>
    </source>
</evidence>
<comment type="subcellular location">
    <subcellularLocation>
        <location evidence="2">Membrane</location>
        <topology evidence="2">Single-pass type II membrane protein</topology>
    </subcellularLocation>
</comment>
<dbReference type="EC" id="2.4.1.122" evidence="6"/>
<keyword evidence="23" id="KW-0732">Signal</keyword>
<comment type="pathway">
    <text evidence="3">Protein modification; protein glycosylation.</text>
</comment>
<evidence type="ECO:0000256" key="19">
    <source>
        <dbReference type="ARBA" id="ARBA00041226"/>
    </source>
</evidence>
<dbReference type="FunFam" id="3.90.550.50:FF:000017">
    <property type="entry name" value="Glycoprotein-N-acetylgalactosamine 3-beta-galactosyltransferase 1"/>
    <property type="match status" value="1"/>
</dbReference>
<feature type="domain" description="Fringe-like glycosyltransferase" evidence="24">
    <location>
        <begin position="92"/>
        <end position="257"/>
    </location>
</feature>
<dbReference type="GO" id="GO:0016020">
    <property type="term" value="C:membrane"/>
    <property type="evidence" value="ECO:0007669"/>
    <property type="project" value="UniProtKB-SubCell"/>
</dbReference>
<evidence type="ECO:0000256" key="12">
    <source>
        <dbReference type="ARBA" id="ARBA00022968"/>
    </source>
</evidence>
<proteinExistence type="inferred from homology"/>
<dbReference type="EMBL" id="GAKP01017305">
    <property type="protein sequence ID" value="JAC41647.1"/>
    <property type="molecule type" value="Transcribed_RNA"/>
</dbReference>
<comment type="subunit">
    <text evidence="5">Homodimer; disulfide-linked.</text>
</comment>
<dbReference type="Pfam" id="PF02434">
    <property type="entry name" value="Fringe"/>
    <property type="match status" value="1"/>
</dbReference>
<dbReference type="InterPro" id="IPR026050">
    <property type="entry name" value="C1GALT1/C1GALT1_chp1"/>
</dbReference>
<evidence type="ECO:0000259" key="24">
    <source>
        <dbReference type="Pfam" id="PF02434"/>
    </source>
</evidence>
<keyword evidence="15" id="KW-1015">Disulfide bond</keyword>
<keyword evidence="17" id="KW-0464">Manganese</keyword>
<evidence type="ECO:0000256" key="23">
    <source>
        <dbReference type="SAM" id="SignalP"/>
    </source>
</evidence>
<evidence type="ECO:0000256" key="11">
    <source>
        <dbReference type="ARBA" id="ARBA00022741"/>
    </source>
</evidence>
<keyword evidence="14" id="KW-0472">Membrane</keyword>
<dbReference type="AlphaFoldDB" id="A0A034VHR0"/>
<keyword evidence="7 25" id="KW-0328">Glycosyltransferase</keyword>
<dbReference type="PANTHER" id="PTHR23033">
    <property type="entry name" value="BETA1,3-GALACTOSYLTRANSFERASE"/>
    <property type="match status" value="1"/>
</dbReference>
<evidence type="ECO:0000256" key="5">
    <source>
        <dbReference type="ARBA" id="ARBA00011748"/>
    </source>
</evidence>
<keyword evidence="13" id="KW-1133">Transmembrane helix</keyword>
<evidence type="ECO:0000256" key="6">
    <source>
        <dbReference type="ARBA" id="ARBA00012557"/>
    </source>
</evidence>
<dbReference type="GO" id="GO:0000166">
    <property type="term" value="F:nucleotide binding"/>
    <property type="evidence" value="ECO:0007669"/>
    <property type="project" value="UniProtKB-KW"/>
</dbReference>
<keyword evidence="8 25" id="KW-0808">Transferase</keyword>
<comment type="cofactor">
    <cofactor evidence="1">
        <name>Mn(2+)</name>
        <dbReference type="ChEBI" id="CHEBI:29035"/>
    </cofactor>
</comment>
<feature type="chain" id="PRO_5007369028" description="Glycoprotein-N-acetylgalactosamine 3-beta-galactosyltransferase 1" evidence="23">
    <location>
        <begin position="28"/>
        <end position="364"/>
    </location>
</feature>
<evidence type="ECO:0000256" key="16">
    <source>
        <dbReference type="ARBA" id="ARBA00023180"/>
    </source>
</evidence>
<accession>A0A034VHR0</accession>
<evidence type="ECO:0000256" key="7">
    <source>
        <dbReference type="ARBA" id="ARBA00022676"/>
    </source>
</evidence>
<keyword evidence="11" id="KW-0547">Nucleotide-binding</keyword>
<evidence type="ECO:0000256" key="10">
    <source>
        <dbReference type="ARBA" id="ARBA00022723"/>
    </source>
</evidence>
<gene>
    <name evidence="25" type="primary">C1GLT</name>
</gene>
<keyword evidence="10" id="KW-0479">Metal-binding</keyword>
<evidence type="ECO:0000256" key="20">
    <source>
        <dbReference type="ARBA" id="ARBA00042009"/>
    </source>
</evidence>
<evidence type="ECO:0000256" key="8">
    <source>
        <dbReference type="ARBA" id="ARBA00022679"/>
    </source>
</evidence>
<sequence length="364" mass="41979">MLRRNISNHFRPLLMLLAGLIIGFSFPQQLRNNDCAFRLSLPSGVFSAREDEYEGHTIPLLPTGADDLLTRSITATTDNNTLAAQLYNETRVLCWVLTSPANHAKKAIHVKNTWGSRCNRILFMSSESDKELGSVKLPVKEGRGNLWHKTREAMKYIYDHHFDEADWFLKADDDTYVIVENLRAFLYPFDSKAPIYFGCKFKKYVRQGYMSGGAGYVLSKEAVKRFMEEAYTNEKICRKRSGGAEDKEMGSCLQNVGVVAGDSRDEFKRGRFFPSGPQGHIIPKNKSAWYWRYIFYKTEDGLNCCSDYAISFHYVQPSYMYVLDYLIYSLRPFGIFKQIEALPAKRNMTDLLEKWRKEESDNPL</sequence>
<evidence type="ECO:0000256" key="14">
    <source>
        <dbReference type="ARBA" id="ARBA00023136"/>
    </source>
</evidence>
<comment type="function">
    <text evidence="22">Glycosyltransferase that generates the core 1 O-glycan Gal-beta1-3GalNAc-alpha1-Ser/Thr (T antigen), which is a precursor for many extended O-glycans in glycoproteins.</text>
</comment>
<dbReference type="GO" id="GO:0016263">
    <property type="term" value="F:glycoprotein-N-acetylgalactosamine 3-beta-galactosyltransferase activity"/>
    <property type="evidence" value="ECO:0007669"/>
    <property type="project" value="UniProtKB-EC"/>
</dbReference>